<proteinExistence type="predicted"/>
<evidence type="ECO:0000313" key="1">
    <source>
        <dbReference type="EMBL" id="MDT0596102.1"/>
    </source>
</evidence>
<reference evidence="1 2" key="1">
    <citation type="submission" date="2023-09" db="EMBL/GenBank/DDBJ databases">
        <authorList>
            <person name="Rey-Velasco X."/>
        </authorList>
    </citation>
    <scope>NUCLEOTIDE SEQUENCE [LARGE SCALE GENOMIC DNA]</scope>
    <source>
        <strain evidence="1 2">P117</strain>
    </source>
</reference>
<accession>A0ABU2ZTY2</accession>
<dbReference type="Proteomes" id="UP001253545">
    <property type="component" value="Unassembled WGS sequence"/>
</dbReference>
<keyword evidence="2" id="KW-1185">Reference proteome</keyword>
<sequence>MESNNQAIAKDGFALILSARNKKAKASTKPNVFFINEDAVKKYGVLDAAIIGEMYFWFATGKSKFFRKFEDHSNFFYVSATTIGNHHKKLTEAGIFNRTRSFSKIHGGKLAYDYTIGDSPDANKFLSEAKRVLIKDDGKGRSDFGTFSDEYEFNLTMTPRTLSLLTCAIDHFKDLTTAYIYGKLVWVEFNDPEKKGIGASRFSDMARFFGINRNTLKRKLELLNSLGYIAFQLNNDFCSIVIDRDSKIFEEFESYMLDINESRHIGIMDIF</sequence>
<protein>
    <submittedName>
        <fullName evidence="1">Uncharacterized protein</fullName>
    </submittedName>
</protein>
<organism evidence="1 2">
    <name type="scientific">Glaciecola petra</name>
    <dbReference type="NCBI Taxonomy" id="3075602"/>
    <lineage>
        <taxon>Bacteria</taxon>
        <taxon>Pseudomonadati</taxon>
        <taxon>Pseudomonadota</taxon>
        <taxon>Gammaproteobacteria</taxon>
        <taxon>Alteromonadales</taxon>
        <taxon>Alteromonadaceae</taxon>
        <taxon>Glaciecola</taxon>
    </lineage>
</organism>
<gene>
    <name evidence="1" type="ORF">RM552_14710</name>
</gene>
<evidence type="ECO:0000313" key="2">
    <source>
        <dbReference type="Proteomes" id="UP001253545"/>
    </source>
</evidence>
<dbReference type="RefSeq" id="WP_311369628.1">
    <property type="nucleotide sequence ID" value="NZ_JAVRHX010000005.1"/>
</dbReference>
<comment type="caution">
    <text evidence="1">The sequence shown here is derived from an EMBL/GenBank/DDBJ whole genome shotgun (WGS) entry which is preliminary data.</text>
</comment>
<name>A0ABU2ZTY2_9ALTE</name>
<dbReference type="EMBL" id="JAVRHX010000005">
    <property type="protein sequence ID" value="MDT0596102.1"/>
    <property type="molecule type" value="Genomic_DNA"/>
</dbReference>